<reference evidence="6 7" key="1">
    <citation type="submission" date="2025-04" db="UniProtKB">
        <authorList>
            <consortium name="RefSeq"/>
        </authorList>
    </citation>
    <scope>IDENTIFICATION</scope>
</reference>
<dbReference type="GO" id="GO:0009897">
    <property type="term" value="C:external side of plasma membrane"/>
    <property type="evidence" value="ECO:0007669"/>
    <property type="project" value="TreeGrafter"/>
</dbReference>
<dbReference type="GO" id="GO:0043066">
    <property type="term" value="P:negative regulation of apoptotic process"/>
    <property type="evidence" value="ECO:0007669"/>
    <property type="project" value="TreeGrafter"/>
</dbReference>
<dbReference type="GO" id="GO:0097527">
    <property type="term" value="P:necroptotic signaling pathway"/>
    <property type="evidence" value="ECO:0007669"/>
    <property type="project" value="TreeGrafter"/>
</dbReference>
<dbReference type="PROSITE" id="PS50050">
    <property type="entry name" value="TNFR_NGFR_2"/>
    <property type="match status" value="1"/>
</dbReference>
<feature type="domain" description="TNFR-Cys" evidence="4">
    <location>
        <begin position="64"/>
        <end position="105"/>
    </location>
</feature>
<keyword evidence="2" id="KW-0812">Transmembrane</keyword>
<evidence type="ECO:0000256" key="1">
    <source>
        <dbReference type="PROSITE-ProRule" id="PRU00206"/>
    </source>
</evidence>
<name>A0A6P7KQU5_BETSP</name>
<dbReference type="SUPFAM" id="SSF57586">
    <property type="entry name" value="TNF receptor-like"/>
    <property type="match status" value="2"/>
</dbReference>
<dbReference type="GeneID" id="114842969"/>
<dbReference type="GO" id="GO:0097049">
    <property type="term" value="P:motor neuron apoptotic process"/>
    <property type="evidence" value="ECO:0007669"/>
    <property type="project" value="TreeGrafter"/>
</dbReference>
<gene>
    <name evidence="6 7" type="primary">cd27</name>
</gene>
<proteinExistence type="predicted"/>
<feature type="repeat" description="TNFR-Cys" evidence="1">
    <location>
        <begin position="64"/>
        <end position="105"/>
    </location>
</feature>
<dbReference type="GO" id="GO:0031265">
    <property type="term" value="C:CD95 death-inducing signaling complex"/>
    <property type="evidence" value="ECO:0007669"/>
    <property type="project" value="TreeGrafter"/>
</dbReference>
<keyword evidence="1" id="KW-1015">Disulfide bond</keyword>
<dbReference type="GO" id="GO:0045121">
    <property type="term" value="C:membrane raft"/>
    <property type="evidence" value="ECO:0007669"/>
    <property type="project" value="TreeGrafter"/>
</dbReference>
<dbReference type="GO" id="GO:0097192">
    <property type="term" value="P:extrinsic apoptotic signaling pathway in absence of ligand"/>
    <property type="evidence" value="ECO:0007669"/>
    <property type="project" value="TreeGrafter"/>
</dbReference>
<feature type="disulfide bond" evidence="1">
    <location>
        <begin position="65"/>
        <end position="80"/>
    </location>
</feature>
<dbReference type="InParanoid" id="A0A6P7KQU5"/>
<feature type="signal peptide" evidence="3">
    <location>
        <begin position="1"/>
        <end position="22"/>
    </location>
</feature>
<dbReference type="KEGG" id="bspl:114842969"/>
<dbReference type="RefSeq" id="XP_055359100.1">
    <property type="nucleotide sequence ID" value="XM_055503125.1"/>
</dbReference>
<dbReference type="CDD" id="cd00185">
    <property type="entry name" value="TNFRSF"/>
    <property type="match status" value="1"/>
</dbReference>
<dbReference type="GO" id="GO:0006924">
    <property type="term" value="P:activation-induced cell death of T cells"/>
    <property type="evidence" value="ECO:0007669"/>
    <property type="project" value="TreeGrafter"/>
</dbReference>
<dbReference type="Proteomes" id="UP000515150">
    <property type="component" value="Chromosome 16"/>
</dbReference>
<keyword evidence="2" id="KW-1133">Transmembrane helix</keyword>
<dbReference type="CTD" id="939"/>
<dbReference type="Gene3D" id="2.10.50.10">
    <property type="entry name" value="Tumor Necrosis Factor Receptor, subunit A, domain 2"/>
    <property type="match status" value="2"/>
</dbReference>
<evidence type="ECO:0000313" key="7">
    <source>
        <dbReference type="RefSeq" id="XP_055359100.1"/>
    </source>
</evidence>
<keyword evidence="2" id="KW-0472">Membrane</keyword>
<comment type="caution">
    <text evidence="1">Lacks conserved residue(s) required for the propagation of feature annotation.</text>
</comment>
<dbReference type="GO" id="GO:0032872">
    <property type="term" value="P:regulation of stress-activated MAPK cascade"/>
    <property type="evidence" value="ECO:0007669"/>
    <property type="project" value="TreeGrafter"/>
</dbReference>
<feature type="transmembrane region" description="Helical" evidence="2">
    <location>
        <begin position="153"/>
        <end position="174"/>
    </location>
</feature>
<evidence type="ECO:0000313" key="5">
    <source>
        <dbReference type="Proteomes" id="UP000515150"/>
    </source>
</evidence>
<sequence>MQPLPVVFAVLSGLCLLSSVLCTECNRTQYKWPVKQPHLCCNKCLPGQHMTWRSPTACMIDCVPCPEKLFSDSYNAELQCEICRSCTKQHMVEASACNATHDAVCTCQAGFTCADRACSECVPTRATTRPAPTPGASTTETTGRRSKSVPDTVWFLVITALLCAGIALVLVTKISPFLQWFRLRHGYFLAEKPAVLQCAADEEVSKPVQEVCGKCDQPIDV</sequence>
<dbReference type="PANTHER" id="PTHR46874">
    <property type="entry name" value="TUMOR NECROSIS FACTOR RECEPTOR SUPERFAMILY MEMBER 6"/>
    <property type="match status" value="1"/>
</dbReference>
<accession>A0A6P7KQU5</accession>
<dbReference type="GO" id="GO:0005031">
    <property type="term" value="F:tumor necrosis factor receptor activity"/>
    <property type="evidence" value="ECO:0007669"/>
    <property type="project" value="TreeGrafter"/>
</dbReference>
<dbReference type="RefSeq" id="XP_028984923.1">
    <property type="nucleotide sequence ID" value="XM_029129090.3"/>
</dbReference>
<dbReference type="Pfam" id="PF00020">
    <property type="entry name" value="TNFR_c6"/>
    <property type="match status" value="1"/>
</dbReference>
<dbReference type="SMART" id="SM00208">
    <property type="entry name" value="TNFR"/>
    <property type="match status" value="1"/>
</dbReference>
<dbReference type="OrthoDB" id="9950067at2759"/>
<feature type="chain" id="PRO_5044651484" evidence="3">
    <location>
        <begin position="23"/>
        <end position="221"/>
    </location>
</feature>
<dbReference type="InterPro" id="IPR001368">
    <property type="entry name" value="TNFR/NGFR_Cys_rich_reg"/>
</dbReference>
<evidence type="ECO:0000256" key="2">
    <source>
        <dbReference type="SAM" id="Phobius"/>
    </source>
</evidence>
<dbReference type="PANTHER" id="PTHR46874:SF1">
    <property type="entry name" value="TUMOR NECROSIS FACTOR RECEPTOR SUPERFAMILY MEMBER 6"/>
    <property type="match status" value="1"/>
</dbReference>
<protein>
    <submittedName>
        <fullName evidence="6 7">CD27 antigen</fullName>
    </submittedName>
</protein>
<organism evidence="5 6">
    <name type="scientific">Betta splendens</name>
    <name type="common">Siamese fighting fish</name>
    <dbReference type="NCBI Taxonomy" id="158456"/>
    <lineage>
        <taxon>Eukaryota</taxon>
        <taxon>Metazoa</taxon>
        <taxon>Chordata</taxon>
        <taxon>Craniata</taxon>
        <taxon>Vertebrata</taxon>
        <taxon>Euteleostomi</taxon>
        <taxon>Actinopterygii</taxon>
        <taxon>Neopterygii</taxon>
        <taxon>Teleostei</taxon>
        <taxon>Neoteleostei</taxon>
        <taxon>Acanthomorphata</taxon>
        <taxon>Anabantaria</taxon>
        <taxon>Anabantiformes</taxon>
        <taxon>Anabantoidei</taxon>
        <taxon>Osphronemidae</taxon>
        <taxon>Betta</taxon>
    </lineage>
</organism>
<evidence type="ECO:0000259" key="4">
    <source>
        <dbReference type="PROSITE" id="PS50050"/>
    </source>
</evidence>
<evidence type="ECO:0000256" key="3">
    <source>
        <dbReference type="SAM" id="SignalP"/>
    </source>
</evidence>
<keyword evidence="5" id="KW-1185">Reference proteome</keyword>
<dbReference type="AlphaFoldDB" id="A0A6P7KQU5"/>
<dbReference type="PROSITE" id="PS00652">
    <property type="entry name" value="TNFR_NGFR_1"/>
    <property type="match status" value="1"/>
</dbReference>
<evidence type="ECO:0000313" key="6">
    <source>
        <dbReference type="RefSeq" id="XP_028984923.1"/>
    </source>
</evidence>
<keyword evidence="3" id="KW-0732">Signal</keyword>